<dbReference type="RefSeq" id="WP_311653079.1">
    <property type="nucleotide sequence ID" value="NZ_JAVRIB010000008.1"/>
</dbReference>
<dbReference type="Proteomes" id="UP001251857">
    <property type="component" value="Unassembled WGS sequence"/>
</dbReference>
<evidence type="ECO:0000256" key="1">
    <source>
        <dbReference type="SAM" id="SignalP"/>
    </source>
</evidence>
<organism evidence="2 3">
    <name type="scientific">Spectribacter hydrogenoxidans</name>
    <dbReference type="NCBI Taxonomy" id="3075608"/>
    <lineage>
        <taxon>Bacteria</taxon>
        <taxon>Pseudomonadati</taxon>
        <taxon>Pseudomonadota</taxon>
        <taxon>Gammaproteobacteria</taxon>
        <taxon>Salinisphaerales</taxon>
        <taxon>Salinisphaeraceae</taxon>
        <taxon>Spectribacter</taxon>
    </lineage>
</organism>
<proteinExistence type="predicted"/>
<name>A0ABU3C1D3_9GAMM</name>
<accession>A0ABU3C1D3</accession>
<dbReference type="EMBL" id="JAVRIB010000008">
    <property type="protein sequence ID" value="MDT0635181.1"/>
    <property type="molecule type" value="Genomic_DNA"/>
</dbReference>
<feature type="chain" id="PRO_5047061934" description="MetA-pathway of phenol degradation" evidence="1">
    <location>
        <begin position="19"/>
        <end position="342"/>
    </location>
</feature>
<feature type="signal peptide" evidence="1">
    <location>
        <begin position="1"/>
        <end position="18"/>
    </location>
</feature>
<gene>
    <name evidence="2" type="ORF">RM532_09460</name>
</gene>
<protein>
    <recommendedName>
        <fullName evidence="4">MetA-pathway of phenol degradation</fullName>
    </recommendedName>
</protein>
<keyword evidence="3" id="KW-1185">Reference proteome</keyword>
<reference evidence="2 3" key="1">
    <citation type="submission" date="2023-09" db="EMBL/GenBank/DDBJ databases">
        <authorList>
            <person name="Rey-Velasco X."/>
        </authorList>
    </citation>
    <scope>NUCLEOTIDE SEQUENCE [LARGE SCALE GENOMIC DNA]</scope>
    <source>
        <strain evidence="2 3">W335</strain>
    </source>
</reference>
<evidence type="ECO:0008006" key="4">
    <source>
        <dbReference type="Google" id="ProtNLM"/>
    </source>
</evidence>
<evidence type="ECO:0000313" key="3">
    <source>
        <dbReference type="Proteomes" id="UP001251857"/>
    </source>
</evidence>
<evidence type="ECO:0000313" key="2">
    <source>
        <dbReference type="EMBL" id="MDT0635181.1"/>
    </source>
</evidence>
<sequence length="342" mass="37553">MTRLTALILMLFTAPAFAHDGFAFAGPDGHAPIGVHGDHAHETGEWMFSYRYMRMHMDGNRLGRDDISPAEITNPAGQGFTVAPLEMTTEMHMLGAMFAVSDHLTLMAMLPYVEKEMDHRVRNGTRFTTESRGIGDASIGGILRLHDTPRHSLLLDLGLSLPTGSIDERDDTPRCRMMGNCPAQLPYPMQLGSGTFDPRIGLTWRGDTGIWSWGTQALATFRLGRNDNDYSQGEMFEASGWLARPVSEGISLSARLAARDWNNYDGQDRELAVANIGFIPTAESDLRGGARADVGLGMNWQAGSGLVGHRLAVELLYPVYQRLDGPQLESDGMLVVGWQYAP</sequence>
<comment type="caution">
    <text evidence="2">The sequence shown here is derived from an EMBL/GenBank/DDBJ whole genome shotgun (WGS) entry which is preliminary data.</text>
</comment>
<keyword evidence="1" id="KW-0732">Signal</keyword>